<gene>
    <name evidence="3" type="ORF">KsCSTR_17010</name>
    <name evidence="2" type="ORF">kuste3289</name>
</gene>
<dbReference type="AlphaFoldDB" id="Q1Q218"/>
<reference evidence="2" key="2">
    <citation type="submission" date="2006-01" db="EMBL/GenBank/DDBJ databases">
        <authorList>
            <person name="Genoscope"/>
        </authorList>
    </citation>
    <scope>NUCLEOTIDE SEQUENCE</scope>
</reference>
<evidence type="ECO:0000313" key="2">
    <source>
        <dbReference type="EMBL" id="CAJ74049.1"/>
    </source>
</evidence>
<feature type="transmembrane region" description="Helical" evidence="1">
    <location>
        <begin position="46"/>
        <end position="65"/>
    </location>
</feature>
<keyword evidence="1" id="KW-0472">Membrane</keyword>
<name>Q1Q218_KUEST</name>
<reference evidence="3 4" key="3">
    <citation type="submission" date="2020-02" db="EMBL/GenBank/DDBJ databases">
        <title>Newly sequenced genome of strain CSTR1 showed variability in Candidatus Kuenenia stuttgartiensis genomes.</title>
        <authorList>
            <person name="Ding C."/>
            <person name="Adrian L."/>
        </authorList>
    </citation>
    <scope>NUCLEOTIDE SEQUENCE [LARGE SCALE GENOMIC DNA]</scope>
    <source>
        <strain evidence="3 4">CSTR1</strain>
    </source>
</reference>
<reference evidence="2" key="1">
    <citation type="journal article" date="2006" name="Nature">
        <title>Deciphering the evolution and metabolism of an anammox bacterium from a community genome.</title>
        <authorList>
            <person name="Strous M."/>
            <person name="Pelletier E."/>
            <person name="Mangenot S."/>
            <person name="Rattei T."/>
            <person name="Lehner A."/>
            <person name="Taylor M.W."/>
            <person name="Horn M."/>
            <person name="Daims H."/>
            <person name="Bartol-Mavel D."/>
            <person name="Wincker P."/>
            <person name="Barbe V."/>
            <person name="Fonknechten N."/>
            <person name="Vallenet D."/>
            <person name="Segurens B."/>
            <person name="Schenowitz-Truong C."/>
            <person name="Medigue C."/>
            <person name="Collingro A."/>
            <person name="Snel B."/>
            <person name="Dutilh B.E."/>
            <person name="OpDenCamp H.J.M."/>
            <person name="vanDerDrift C."/>
            <person name="Cirpus I."/>
            <person name="vanDePas-Schoonen K.T."/>
            <person name="Harhangi H.R."/>
            <person name="vanNiftrik L."/>
            <person name="Schmid M."/>
            <person name="Keltjens J."/>
            <person name="vanDeVossenberg J."/>
            <person name="Kartal B."/>
            <person name="Meier H."/>
            <person name="Frishman D."/>
            <person name="Huynen M.A."/>
            <person name="Mewes H."/>
            <person name="Weissenbach J."/>
            <person name="Jetten M.S.M."/>
            <person name="Wagner M."/>
            <person name="LePaslier D."/>
        </authorList>
    </citation>
    <scope>NUCLEOTIDE SEQUENCE</scope>
</reference>
<dbReference type="EMBL" id="CP049055">
    <property type="protein sequence ID" value="QII11080.1"/>
    <property type="molecule type" value="Genomic_DNA"/>
</dbReference>
<evidence type="ECO:0000313" key="4">
    <source>
        <dbReference type="Proteomes" id="UP000501926"/>
    </source>
</evidence>
<evidence type="ECO:0000256" key="1">
    <source>
        <dbReference type="SAM" id="Phobius"/>
    </source>
</evidence>
<keyword evidence="1" id="KW-1133">Transmembrane helix</keyword>
<proteinExistence type="predicted"/>
<keyword evidence="1" id="KW-0812">Transmembrane</keyword>
<evidence type="ECO:0000313" key="3">
    <source>
        <dbReference type="EMBL" id="QII11080.1"/>
    </source>
</evidence>
<feature type="transmembrane region" description="Helical" evidence="1">
    <location>
        <begin position="6"/>
        <end position="25"/>
    </location>
</feature>
<dbReference type="Proteomes" id="UP000501926">
    <property type="component" value="Chromosome"/>
</dbReference>
<organism evidence="2">
    <name type="scientific">Kuenenia stuttgartiensis</name>
    <dbReference type="NCBI Taxonomy" id="174633"/>
    <lineage>
        <taxon>Bacteria</taxon>
        <taxon>Pseudomonadati</taxon>
        <taxon>Planctomycetota</taxon>
        <taxon>Candidatus Brocadiia</taxon>
        <taxon>Candidatus Brocadiales</taxon>
        <taxon>Candidatus Brocadiaceae</taxon>
        <taxon>Candidatus Kuenenia</taxon>
    </lineage>
</organism>
<protein>
    <submittedName>
        <fullName evidence="2">Uncharacterized protein</fullName>
    </submittedName>
</protein>
<accession>Q1Q218</accession>
<dbReference type="EMBL" id="CT573071">
    <property type="protein sequence ID" value="CAJ74049.1"/>
    <property type="molecule type" value="Genomic_DNA"/>
</dbReference>
<sequence length="68" mass="8170">MYSIFRVSFFSLFAQTFSSGLLPMRRLLFKIARPPFVRILFLKPHILLRFIELFLILTFIIYLSLNQN</sequence>